<dbReference type="EMBL" id="GBXM01047599">
    <property type="protein sequence ID" value="JAH60978.1"/>
    <property type="molecule type" value="Transcribed_RNA"/>
</dbReference>
<protein>
    <submittedName>
        <fullName evidence="1">Uncharacterized protein</fullName>
    </submittedName>
</protein>
<evidence type="ECO:0000313" key="1">
    <source>
        <dbReference type="EMBL" id="JAH60978.1"/>
    </source>
</evidence>
<accession>A0A0E9U7Q0</accession>
<proteinExistence type="predicted"/>
<organism evidence="1">
    <name type="scientific">Anguilla anguilla</name>
    <name type="common">European freshwater eel</name>
    <name type="synonym">Muraena anguilla</name>
    <dbReference type="NCBI Taxonomy" id="7936"/>
    <lineage>
        <taxon>Eukaryota</taxon>
        <taxon>Metazoa</taxon>
        <taxon>Chordata</taxon>
        <taxon>Craniata</taxon>
        <taxon>Vertebrata</taxon>
        <taxon>Euteleostomi</taxon>
        <taxon>Actinopterygii</taxon>
        <taxon>Neopterygii</taxon>
        <taxon>Teleostei</taxon>
        <taxon>Anguilliformes</taxon>
        <taxon>Anguillidae</taxon>
        <taxon>Anguilla</taxon>
    </lineage>
</organism>
<reference evidence="1" key="2">
    <citation type="journal article" date="2015" name="Fish Shellfish Immunol.">
        <title>Early steps in the European eel (Anguilla anguilla)-Vibrio vulnificus interaction in the gills: Role of the RtxA13 toxin.</title>
        <authorList>
            <person name="Callol A."/>
            <person name="Pajuelo D."/>
            <person name="Ebbesson L."/>
            <person name="Teles M."/>
            <person name="MacKenzie S."/>
            <person name="Amaro C."/>
        </authorList>
    </citation>
    <scope>NUCLEOTIDE SEQUENCE</scope>
</reference>
<name>A0A0E9U7Q0_ANGAN</name>
<reference evidence="1" key="1">
    <citation type="submission" date="2014-11" db="EMBL/GenBank/DDBJ databases">
        <authorList>
            <person name="Amaro Gonzalez C."/>
        </authorList>
    </citation>
    <scope>NUCLEOTIDE SEQUENCE</scope>
</reference>
<sequence>MYDNTATKGDVCLRTCFSHYDGFILFYESYKIYV</sequence>
<dbReference type="AlphaFoldDB" id="A0A0E9U7Q0"/>